<keyword evidence="5 7" id="KW-0408">Iron</keyword>
<dbReference type="InterPro" id="IPR002403">
    <property type="entry name" value="Cyt_P450_E_grp-IV"/>
</dbReference>
<keyword evidence="4 7" id="KW-0479">Metal-binding</keyword>
<evidence type="ECO:0000256" key="4">
    <source>
        <dbReference type="ARBA" id="ARBA00022723"/>
    </source>
</evidence>
<keyword evidence="9" id="KW-1185">Reference proteome</keyword>
<keyword evidence="6" id="KW-0503">Monooxygenase</keyword>
<evidence type="ECO:0000256" key="6">
    <source>
        <dbReference type="ARBA" id="ARBA00023033"/>
    </source>
</evidence>
<comment type="similarity">
    <text evidence="2">Belongs to the cytochrome P450 family.</text>
</comment>
<dbReference type="GO" id="GO:0004497">
    <property type="term" value="F:monooxygenase activity"/>
    <property type="evidence" value="ECO:0007669"/>
    <property type="project" value="UniProtKB-KW"/>
</dbReference>
<dbReference type="CDD" id="cd11060">
    <property type="entry name" value="CYP57A1-like"/>
    <property type="match status" value="1"/>
</dbReference>
<dbReference type="GO" id="GO:0005506">
    <property type="term" value="F:iron ion binding"/>
    <property type="evidence" value="ECO:0007669"/>
    <property type="project" value="InterPro"/>
</dbReference>
<name>A0AA39U305_9PEZI</name>
<dbReference type="PRINTS" id="PR00465">
    <property type="entry name" value="EP450IV"/>
</dbReference>
<evidence type="ECO:0000313" key="9">
    <source>
        <dbReference type="Proteomes" id="UP001174934"/>
    </source>
</evidence>
<dbReference type="PRINTS" id="PR00385">
    <property type="entry name" value="P450"/>
</dbReference>
<dbReference type="EMBL" id="JAULSR010000011">
    <property type="protein sequence ID" value="KAK0610034.1"/>
    <property type="molecule type" value="Genomic_DNA"/>
</dbReference>
<evidence type="ECO:0000313" key="8">
    <source>
        <dbReference type="EMBL" id="KAK0610034.1"/>
    </source>
</evidence>
<organism evidence="8 9">
    <name type="scientific">Bombardia bombarda</name>
    <dbReference type="NCBI Taxonomy" id="252184"/>
    <lineage>
        <taxon>Eukaryota</taxon>
        <taxon>Fungi</taxon>
        <taxon>Dikarya</taxon>
        <taxon>Ascomycota</taxon>
        <taxon>Pezizomycotina</taxon>
        <taxon>Sordariomycetes</taxon>
        <taxon>Sordariomycetidae</taxon>
        <taxon>Sordariales</taxon>
        <taxon>Lasiosphaeriaceae</taxon>
        <taxon>Bombardia</taxon>
    </lineage>
</organism>
<dbReference type="InterPro" id="IPR050121">
    <property type="entry name" value="Cytochrome_P450_monoxygenase"/>
</dbReference>
<gene>
    <name evidence="8" type="ORF">B0T17DRAFT_512340</name>
</gene>
<comment type="caution">
    <text evidence="8">The sequence shown here is derived from an EMBL/GenBank/DDBJ whole genome shotgun (WGS) entry which is preliminary data.</text>
</comment>
<dbReference type="Gene3D" id="1.10.630.10">
    <property type="entry name" value="Cytochrome P450"/>
    <property type="match status" value="1"/>
</dbReference>
<keyword evidence="6" id="KW-0560">Oxidoreductase</keyword>
<accession>A0AA39U305</accession>
<dbReference type="PANTHER" id="PTHR24305:SF168">
    <property type="entry name" value="P450, PUTATIVE (EUROFUNG)-RELATED"/>
    <property type="match status" value="1"/>
</dbReference>
<dbReference type="Pfam" id="PF00067">
    <property type="entry name" value="p450"/>
    <property type="match status" value="1"/>
</dbReference>
<evidence type="ECO:0000256" key="2">
    <source>
        <dbReference type="ARBA" id="ARBA00010617"/>
    </source>
</evidence>
<evidence type="ECO:0000256" key="1">
    <source>
        <dbReference type="ARBA" id="ARBA00001971"/>
    </source>
</evidence>
<evidence type="ECO:0000256" key="5">
    <source>
        <dbReference type="ARBA" id="ARBA00023004"/>
    </source>
</evidence>
<reference evidence="8" key="1">
    <citation type="submission" date="2023-06" db="EMBL/GenBank/DDBJ databases">
        <title>Genome-scale phylogeny and comparative genomics of the fungal order Sordariales.</title>
        <authorList>
            <consortium name="Lawrence Berkeley National Laboratory"/>
            <person name="Hensen N."/>
            <person name="Bonometti L."/>
            <person name="Westerberg I."/>
            <person name="Brannstrom I.O."/>
            <person name="Guillou S."/>
            <person name="Cros-Aarteil S."/>
            <person name="Calhoun S."/>
            <person name="Haridas S."/>
            <person name="Kuo A."/>
            <person name="Mondo S."/>
            <person name="Pangilinan J."/>
            <person name="Riley R."/>
            <person name="LaButti K."/>
            <person name="Andreopoulos B."/>
            <person name="Lipzen A."/>
            <person name="Chen C."/>
            <person name="Yanf M."/>
            <person name="Daum C."/>
            <person name="Ng V."/>
            <person name="Clum A."/>
            <person name="Steindorff A."/>
            <person name="Ohm R."/>
            <person name="Martin F."/>
            <person name="Silar P."/>
            <person name="Natvig D."/>
            <person name="Lalanne C."/>
            <person name="Gautier V."/>
            <person name="Ament-velasquez S.L."/>
            <person name="Kruys A."/>
            <person name="Hutchinson M.I."/>
            <person name="Powell A.J."/>
            <person name="Barry K."/>
            <person name="Miller A.N."/>
            <person name="Grigoriev I.V."/>
            <person name="Debuchy R."/>
            <person name="Gladieux P."/>
            <person name="Thoren M.H."/>
            <person name="Johannesson H."/>
        </authorList>
    </citation>
    <scope>NUCLEOTIDE SEQUENCE</scope>
    <source>
        <strain evidence="8">SMH3391-2</strain>
    </source>
</reference>
<evidence type="ECO:0000256" key="3">
    <source>
        <dbReference type="ARBA" id="ARBA00022617"/>
    </source>
</evidence>
<feature type="binding site" description="axial binding residue" evidence="7">
    <location>
        <position position="436"/>
    </location>
    <ligand>
        <name>heme</name>
        <dbReference type="ChEBI" id="CHEBI:30413"/>
    </ligand>
    <ligandPart>
        <name>Fe</name>
        <dbReference type="ChEBI" id="CHEBI:18248"/>
    </ligandPart>
</feature>
<sequence length="500" mass="56855">MLFVHKCQHKSKLIALSGLILWWIVSSIRQYIRLRHFDGPPTAAFSVLWLLWKTSGPRAHLEYYEACKKYGNITRVGPNELITCELELLRKVNAARGNYTRSAWYKVLKFNPARENIGSQRDGNYSGREIDGLESRIDKHILALVRLIENKYISQNKPFDFARKMTYLTLDALADIGFSQDFGFLATDSDMFGYINAVETTLPFLIPLGIIPWVLSILQLPLVRNIFMPSDTDVFGFGRVVKLTNQITSDRYGPNRVVAPEKQQQQQRDMLDSFVRHGLTEQEASSETLTQIIAGSDTSAGTLRTTMLYILSQARVVERLRREIAAVAPNLSRETVVADAATRDMPYLQSVIKEGLRMVPPISGIQLKQVPLEGDYFNGIHLPGGTKIGLCSWGLMRRADIWGDDAEQFRPERWEKATPEMEGAVDFVFGSGRFRCLGRNIAFIEINKVLVELIRRFDMAVVNPQNPWKARNASLFLVSDFWVRAYPRVDEVSKAQETQV</sequence>
<dbReference type="GO" id="GO:0016705">
    <property type="term" value="F:oxidoreductase activity, acting on paired donors, with incorporation or reduction of molecular oxygen"/>
    <property type="evidence" value="ECO:0007669"/>
    <property type="project" value="InterPro"/>
</dbReference>
<keyword evidence="3 7" id="KW-0349">Heme</keyword>
<dbReference type="Proteomes" id="UP001174934">
    <property type="component" value="Unassembled WGS sequence"/>
</dbReference>
<dbReference type="InterPro" id="IPR001128">
    <property type="entry name" value="Cyt_P450"/>
</dbReference>
<protein>
    <submittedName>
        <fullName evidence="8">Pisatin demethylase</fullName>
    </submittedName>
</protein>
<evidence type="ECO:0000256" key="7">
    <source>
        <dbReference type="PIRSR" id="PIRSR602403-1"/>
    </source>
</evidence>
<dbReference type="GO" id="GO:0020037">
    <property type="term" value="F:heme binding"/>
    <property type="evidence" value="ECO:0007669"/>
    <property type="project" value="InterPro"/>
</dbReference>
<dbReference type="PANTHER" id="PTHR24305">
    <property type="entry name" value="CYTOCHROME P450"/>
    <property type="match status" value="1"/>
</dbReference>
<dbReference type="InterPro" id="IPR036396">
    <property type="entry name" value="Cyt_P450_sf"/>
</dbReference>
<comment type="cofactor">
    <cofactor evidence="1 7">
        <name>heme</name>
        <dbReference type="ChEBI" id="CHEBI:30413"/>
    </cofactor>
</comment>
<proteinExistence type="inferred from homology"/>
<dbReference type="SUPFAM" id="SSF48264">
    <property type="entry name" value="Cytochrome P450"/>
    <property type="match status" value="1"/>
</dbReference>
<dbReference type="AlphaFoldDB" id="A0AA39U305"/>